<evidence type="ECO:0000313" key="1">
    <source>
        <dbReference type="EMBL" id="KAG2499089.1"/>
    </source>
</evidence>
<accession>A0A836C4T0</accession>
<evidence type="ECO:0008006" key="3">
    <source>
        <dbReference type="Google" id="ProtNLM"/>
    </source>
</evidence>
<keyword evidence="2" id="KW-1185">Reference proteome</keyword>
<sequence length="253" mass="26578">MAARTLASAPRHIATAACIRAGHVARARCLVASATATSQQTSVISSVPAGLAELLQSGSKLTTAAKTAWTQFLRPGDTVVDATCGNGHDTLFLAQAVGPSGHVIAFDIQEAAISATRQRLEASLPPGRLPRLELHAACHSRLQELAGSGVARLVVFNLGYLPGADKSLITSTATTSAALEAALEVVEPGGLISILCYVGHPGGMEEYNAVRQICAELKPAYWATSETRLLNRPTAPVLVLLWRCSEPFFGRRS</sequence>
<dbReference type="SUPFAM" id="SSF53335">
    <property type="entry name" value="S-adenosyl-L-methionine-dependent methyltransferases"/>
    <property type="match status" value="1"/>
</dbReference>
<proteinExistence type="predicted"/>
<dbReference type="EMBL" id="JAEHOE010000008">
    <property type="protein sequence ID" value="KAG2499089.1"/>
    <property type="molecule type" value="Genomic_DNA"/>
</dbReference>
<dbReference type="PANTHER" id="PTHR35276:SF1">
    <property type="entry name" value="TRNA (MNM(5)S(2)U34)-METHYLTRANSFERASE, CHLOROPLASTIC"/>
    <property type="match status" value="1"/>
</dbReference>
<dbReference type="InterPro" id="IPR029063">
    <property type="entry name" value="SAM-dependent_MTases_sf"/>
</dbReference>
<dbReference type="Pfam" id="PF06962">
    <property type="entry name" value="rRNA_methylase"/>
    <property type="match status" value="1"/>
</dbReference>
<dbReference type="AlphaFoldDB" id="A0A836C4T0"/>
<reference evidence="1" key="1">
    <citation type="journal article" date="2020" name="bioRxiv">
        <title>Comparative genomics of Chlamydomonas.</title>
        <authorList>
            <person name="Craig R.J."/>
            <person name="Hasan A.R."/>
            <person name="Ness R.W."/>
            <person name="Keightley P.D."/>
        </authorList>
    </citation>
    <scope>NUCLEOTIDE SEQUENCE</scope>
    <source>
        <strain evidence="1">CCAP 11/70</strain>
    </source>
</reference>
<dbReference type="CDD" id="cd02440">
    <property type="entry name" value="AdoMet_MTases"/>
    <property type="match status" value="1"/>
</dbReference>
<gene>
    <name evidence="1" type="ORF">HYH03_003272</name>
</gene>
<dbReference type="InterPro" id="IPR010719">
    <property type="entry name" value="MnmM_MeTrfase"/>
</dbReference>
<organism evidence="1 2">
    <name type="scientific">Edaphochlamys debaryana</name>
    <dbReference type="NCBI Taxonomy" id="47281"/>
    <lineage>
        <taxon>Eukaryota</taxon>
        <taxon>Viridiplantae</taxon>
        <taxon>Chlorophyta</taxon>
        <taxon>core chlorophytes</taxon>
        <taxon>Chlorophyceae</taxon>
        <taxon>CS clade</taxon>
        <taxon>Chlamydomonadales</taxon>
        <taxon>Chlamydomonadales incertae sedis</taxon>
        <taxon>Edaphochlamys</taxon>
    </lineage>
</organism>
<evidence type="ECO:0000313" key="2">
    <source>
        <dbReference type="Proteomes" id="UP000612055"/>
    </source>
</evidence>
<comment type="caution">
    <text evidence="1">The sequence shown here is derived from an EMBL/GenBank/DDBJ whole genome shotgun (WGS) entry which is preliminary data.</text>
</comment>
<dbReference type="Proteomes" id="UP000612055">
    <property type="component" value="Unassembled WGS sequence"/>
</dbReference>
<dbReference type="OrthoDB" id="2984at2759"/>
<protein>
    <recommendedName>
        <fullName evidence="3">rRNA methylase</fullName>
    </recommendedName>
</protein>
<dbReference type="PANTHER" id="PTHR35276">
    <property type="entry name" value="S-ADENOSYL-L-METHIONINE-DEPENDENT METHYLTRANSFERASES SUPERFAMILY PROTEIN"/>
    <property type="match status" value="1"/>
</dbReference>
<name>A0A836C4T0_9CHLO</name>
<dbReference type="Gene3D" id="3.40.50.150">
    <property type="entry name" value="Vaccinia Virus protein VP39"/>
    <property type="match status" value="1"/>
</dbReference>